<gene>
    <name evidence="2" type="ORF">ML462_00225</name>
</gene>
<dbReference type="CDD" id="cd00761">
    <property type="entry name" value="Glyco_tranf_GTA_type"/>
    <property type="match status" value="1"/>
</dbReference>
<feature type="domain" description="Glycosyltransferase 2-like" evidence="1">
    <location>
        <begin position="5"/>
        <end position="144"/>
    </location>
</feature>
<dbReference type="Pfam" id="PF00535">
    <property type="entry name" value="Glycos_transf_2"/>
    <property type="match status" value="1"/>
</dbReference>
<dbReference type="AlphaFoldDB" id="A0A9X1V026"/>
<dbReference type="SUPFAM" id="SSF53448">
    <property type="entry name" value="Nucleotide-diphospho-sugar transferases"/>
    <property type="match status" value="1"/>
</dbReference>
<evidence type="ECO:0000313" key="3">
    <source>
        <dbReference type="Proteomes" id="UP001139226"/>
    </source>
</evidence>
<dbReference type="InterPro" id="IPR029044">
    <property type="entry name" value="Nucleotide-diphossugar_trans"/>
</dbReference>
<name>A0A9X1V026_9FLAO</name>
<comment type="caution">
    <text evidence="2">The sequence shown here is derived from an EMBL/GenBank/DDBJ whole genome shotgun (WGS) entry which is preliminary data.</text>
</comment>
<dbReference type="PANTHER" id="PTHR22916:SF3">
    <property type="entry name" value="UDP-GLCNAC:BETAGAL BETA-1,3-N-ACETYLGLUCOSAMINYLTRANSFERASE-LIKE PROTEIN 1"/>
    <property type="match status" value="1"/>
</dbReference>
<dbReference type="Gene3D" id="3.90.550.10">
    <property type="entry name" value="Spore Coat Polysaccharide Biosynthesis Protein SpsA, Chain A"/>
    <property type="match status" value="1"/>
</dbReference>
<dbReference type="PANTHER" id="PTHR22916">
    <property type="entry name" value="GLYCOSYLTRANSFERASE"/>
    <property type="match status" value="1"/>
</dbReference>
<evidence type="ECO:0000259" key="1">
    <source>
        <dbReference type="Pfam" id="PF00535"/>
    </source>
</evidence>
<reference evidence="2" key="1">
    <citation type="submission" date="2022-03" db="EMBL/GenBank/DDBJ databases">
        <title>Gramella crocea sp. nov., isolated from activated sludge of a seafood processing plant.</title>
        <authorList>
            <person name="Zhang X."/>
        </authorList>
    </citation>
    <scope>NUCLEOTIDE SEQUENCE</scope>
    <source>
        <strain evidence="2">YJ019</strain>
    </source>
</reference>
<evidence type="ECO:0000313" key="2">
    <source>
        <dbReference type="EMBL" id="MCH4821584.1"/>
    </source>
</evidence>
<dbReference type="Proteomes" id="UP001139226">
    <property type="component" value="Unassembled WGS sequence"/>
</dbReference>
<keyword evidence="3" id="KW-1185">Reference proteome</keyword>
<dbReference type="GO" id="GO:0016758">
    <property type="term" value="F:hexosyltransferase activity"/>
    <property type="evidence" value="ECO:0007669"/>
    <property type="project" value="UniProtKB-ARBA"/>
</dbReference>
<protein>
    <submittedName>
        <fullName evidence="2">Glycosyltransferase family 2 protein</fullName>
    </submittedName>
</protein>
<proteinExistence type="predicted"/>
<accession>A0A9X1V026</accession>
<dbReference type="RefSeq" id="WP_240711724.1">
    <property type="nucleotide sequence ID" value="NZ_JAKVTV010000001.1"/>
</dbReference>
<dbReference type="InterPro" id="IPR001173">
    <property type="entry name" value="Glyco_trans_2-like"/>
</dbReference>
<dbReference type="EMBL" id="JAKVTV010000001">
    <property type="protein sequence ID" value="MCH4821584.1"/>
    <property type="molecule type" value="Genomic_DNA"/>
</dbReference>
<sequence>MSLAIVIPYYKIKYFRECLQSLENQTNKDFKVYIGNDGSPDDPGMLIKEFSRSLNIEYRYFKNNLGNSSLVAHWERCLKPLRSERWLMFLGDDDLLGPNCVEKFYENQNLIEKNKINVVRFSTVVINKSGEPISKRFLHPELEDSVDFLFRKLNGETRSSLSEYVFRISAVRRNQFKDFPLAWHTDDLALLEFSNAEKIYSINDAKVCFRNSGDNITSTSNLNTLKNKASFQFYYYLLNDKKEYFNHFQLNYLVRKLEACYNNDKKNYLFFIKFTKTMLRNGFLGEYINFFRLKLLKSFQN</sequence>
<organism evidence="2 3">
    <name type="scientific">Christiangramia lutea</name>
    <dbReference type="NCBI Taxonomy" id="1607951"/>
    <lineage>
        <taxon>Bacteria</taxon>
        <taxon>Pseudomonadati</taxon>
        <taxon>Bacteroidota</taxon>
        <taxon>Flavobacteriia</taxon>
        <taxon>Flavobacteriales</taxon>
        <taxon>Flavobacteriaceae</taxon>
        <taxon>Christiangramia</taxon>
    </lineage>
</organism>